<dbReference type="AlphaFoldDB" id="A0A7J5DK14"/>
<keyword evidence="2" id="KW-1185">Reference proteome</keyword>
<protein>
    <submittedName>
        <fullName evidence="1">Uncharacterized protein</fullName>
    </submittedName>
</protein>
<dbReference type="Proteomes" id="UP000442990">
    <property type="component" value="Unassembled WGS sequence"/>
</dbReference>
<comment type="caution">
    <text evidence="1">The sequence shown here is derived from an EMBL/GenBank/DDBJ whole genome shotgun (WGS) entry which is preliminary data.</text>
</comment>
<sequence length="71" mass="7876">MPRGFAVWSLGLFDTDPLMGAGLPYWLPDGAAVRYALEEYVRDAERRAVPDTVVRQVLDGVRSTAPRKLGE</sequence>
<name>A0A7J5DK14_9ACTN</name>
<evidence type="ECO:0000313" key="1">
    <source>
        <dbReference type="EMBL" id="KAB1989042.1"/>
    </source>
</evidence>
<accession>A0A7J5DK14</accession>
<organism evidence="1 2">
    <name type="scientific">Streptomyces triticiradicis</name>
    <dbReference type="NCBI Taxonomy" id="2651189"/>
    <lineage>
        <taxon>Bacteria</taxon>
        <taxon>Bacillati</taxon>
        <taxon>Actinomycetota</taxon>
        <taxon>Actinomycetes</taxon>
        <taxon>Kitasatosporales</taxon>
        <taxon>Streptomycetaceae</taxon>
        <taxon>Streptomyces</taxon>
    </lineage>
</organism>
<dbReference type="InterPro" id="IPR045864">
    <property type="entry name" value="aa-tRNA-synth_II/BPL/LPL"/>
</dbReference>
<reference evidence="1 2" key="1">
    <citation type="submission" date="2019-09" db="EMBL/GenBank/DDBJ databases">
        <title>Isolation and identification of active actinomycetes.</title>
        <authorList>
            <person name="Yu Z."/>
            <person name="Han C."/>
            <person name="Yu B."/>
        </authorList>
    </citation>
    <scope>NUCLEOTIDE SEQUENCE [LARGE SCALE GENOMIC DNA]</scope>
    <source>
        <strain evidence="1 2">NEAU-H2</strain>
    </source>
</reference>
<dbReference type="SUPFAM" id="SSF55681">
    <property type="entry name" value="Class II aaRS and biotin synthetases"/>
    <property type="match status" value="1"/>
</dbReference>
<dbReference type="Gene3D" id="3.30.930.10">
    <property type="entry name" value="Bira Bifunctional Protein, Domain 2"/>
    <property type="match status" value="1"/>
</dbReference>
<evidence type="ECO:0000313" key="2">
    <source>
        <dbReference type="Proteomes" id="UP000442990"/>
    </source>
</evidence>
<dbReference type="EMBL" id="WBKG01000005">
    <property type="protein sequence ID" value="KAB1989042.1"/>
    <property type="molecule type" value="Genomic_DNA"/>
</dbReference>
<proteinExistence type="predicted"/>
<gene>
    <name evidence="1" type="ORF">F8144_08240</name>
</gene>